<gene>
    <name evidence="1" type="ORF">ADA01nite_28110</name>
</gene>
<evidence type="ECO:0000313" key="2">
    <source>
        <dbReference type="Proteomes" id="UP000321157"/>
    </source>
</evidence>
<name>A0A511VAM6_9BACL</name>
<evidence type="ECO:0000313" key="1">
    <source>
        <dbReference type="EMBL" id="GEN35351.1"/>
    </source>
</evidence>
<dbReference type="AlphaFoldDB" id="A0A511VAM6"/>
<proteinExistence type="predicted"/>
<sequence>MERGVSGTSGFLLVNIIYIEVCKARTYGEVDLIIRSTSRIIDDSPRNYVHLLRVHNFLSFINYRTKILVLKQ</sequence>
<keyword evidence="2" id="KW-1185">Reference proteome</keyword>
<protein>
    <submittedName>
        <fullName evidence="1">Uncharacterized protein</fullName>
    </submittedName>
</protein>
<dbReference type="Proteomes" id="UP000321157">
    <property type="component" value="Unassembled WGS sequence"/>
</dbReference>
<reference evidence="1 2" key="1">
    <citation type="submission" date="2019-07" db="EMBL/GenBank/DDBJ databases">
        <title>Whole genome shotgun sequence of Aneurinibacillus danicus NBRC 102444.</title>
        <authorList>
            <person name="Hosoyama A."/>
            <person name="Uohara A."/>
            <person name="Ohji S."/>
            <person name="Ichikawa N."/>
        </authorList>
    </citation>
    <scope>NUCLEOTIDE SEQUENCE [LARGE SCALE GENOMIC DNA]</scope>
    <source>
        <strain evidence="1 2">NBRC 102444</strain>
    </source>
</reference>
<comment type="caution">
    <text evidence="1">The sequence shown here is derived from an EMBL/GenBank/DDBJ whole genome shotgun (WGS) entry which is preliminary data.</text>
</comment>
<organism evidence="1 2">
    <name type="scientific">Aneurinibacillus danicus</name>
    <dbReference type="NCBI Taxonomy" id="267746"/>
    <lineage>
        <taxon>Bacteria</taxon>
        <taxon>Bacillati</taxon>
        <taxon>Bacillota</taxon>
        <taxon>Bacilli</taxon>
        <taxon>Bacillales</taxon>
        <taxon>Paenibacillaceae</taxon>
        <taxon>Aneurinibacillus group</taxon>
        <taxon>Aneurinibacillus</taxon>
    </lineage>
</organism>
<dbReference type="EMBL" id="BJXX01000127">
    <property type="protein sequence ID" value="GEN35351.1"/>
    <property type="molecule type" value="Genomic_DNA"/>
</dbReference>
<accession>A0A511VAM6</accession>